<evidence type="ECO:0000313" key="1">
    <source>
        <dbReference type="EMBL" id="SER75444.1"/>
    </source>
</evidence>
<dbReference type="EMBL" id="FOGV01000005">
    <property type="protein sequence ID" value="SER75444.1"/>
    <property type="molecule type" value="Genomic_DNA"/>
</dbReference>
<gene>
    <name evidence="1" type="ORF">SAMN05444126_10571</name>
</gene>
<dbReference type="CDD" id="cd05483">
    <property type="entry name" value="retropepsin_like_bacteria"/>
    <property type="match status" value="1"/>
</dbReference>
<keyword evidence="1" id="KW-0645">Protease</keyword>
<name>A0A1H9RS76_9BACI</name>
<dbReference type="AlphaFoldDB" id="A0A1H9RS76"/>
<protein>
    <submittedName>
        <fullName evidence="1">Gag-polyprotein putative aspartyl protease</fullName>
    </submittedName>
</protein>
<organism evidence="1 2">
    <name type="scientific">Salisediminibacterium halotolerans</name>
    <dbReference type="NCBI Taxonomy" id="517425"/>
    <lineage>
        <taxon>Bacteria</taxon>
        <taxon>Bacillati</taxon>
        <taxon>Bacillota</taxon>
        <taxon>Bacilli</taxon>
        <taxon>Bacillales</taxon>
        <taxon>Bacillaceae</taxon>
        <taxon>Salisediminibacterium</taxon>
    </lineage>
</organism>
<proteinExistence type="predicted"/>
<accession>A0A1H9RS76</accession>
<dbReference type="Proteomes" id="UP000199318">
    <property type="component" value="Unassembled WGS sequence"/>
</dbReference>
<dbReference type="OrthoDB" id="2735601at2"/>
<keyword evidence="1" id="KW-0378">Hydrolase</keyword>
<dbReference type="GO" id="GO:0008233">
    <property type="term" value="F:peptidase activity"/>
    <property type="evidence" value="ECO:0007669"/>
    <property type="project" value="UniProtKB-KW"/>
</dbReference>
<comment type="caution">
    <text evidence="1">The sequence shown here is derived from an EMBL/GenBank/DDBJ whole genome shotgun (WGS) entry which is preliminary data.</text>
</comment>
<dbReference type="STRING" id="1464123.SAMN05444126_10571"/>
<dbReference type="InterPro" id="IPR021109">
    <property type="entry name" value="Peptidase_aspartic_dom_sf"/>
</dbReference>
<dbReference type="RefSeq" id="WP_093072233.1">
    <property type="nucleotide sequence ID" value="NZ_BJVE01000101.1"/>
</dbReference>
<reference evidence="2" key="1">
    <citation type="submission" date="2016-10" db="EMBL/GenBank/DDBJ databases">
        <authorList>
            <person name="de Groot N.N."/>
        </authorList>
    </citation>
    <scope>NUCLEOTIDE SEQUENCE [LARGE SCALE GENOMIC DNA]</scope>
    <source>
        <strain evidence="2">10nlg</strain>
    </source>
</reference>
<dbReference type="SUPFAM" id="SSF50630">
    <property type="entry name" value="Acid proteases"/>
    <property type="match status" value="1"/>
</dbReference>
<evidence type="ECO:0000313" key="2">
    <source>
        <dbReference type="Proteomes" id="UP000199318"/>
    </source>
</evidence>
<keyword evidence="2" id="KW-1185">Reference proteome</keyword>
<dbReference type="InterPro" id="IPR034122">
    <property type="entry name" value="Retropepsin-like_bacterial"/>
</dbReference>
<sequence length="111" mass="12364">MKSIRYEEKKLLTEMRFHYEGEIHIAENMTIDTCALYTTISPALANKLGIPSEMKGKDVQLNSISIGPLKVSPFTVYIEDTHKDGVIGLDFLKKTGAKINLDAMTISSSRT</sequence>
<dbReference type="GO" id="GO:0006508">
    <property type="term" value="P:proteolysis"/>
    <property type="evidence" value="ECO:0007669"/>
    <property type="project" value="UniProtKB-KW"/>
</dbReference>
<dbReference type="Gene3D" id="2.40.70.10">
    <property type="entry name" value="Acid Proteases"/>
    <property type="match status" value="1"/>
</dbReference>